<dbReference type="PANTHER" id="PTHR31973:SF195">
    <property type="entry name" value="MUDR FAMILY TRANSPOSASE"/>
    <property type="match status" value="1"/>
</dbReference>
<dbReference type="PANTHER" id="PTHR31973">
    <property type="entry name" value="POLYPROTEIN, PUTATIVE-RELATED"/>
    <property type="match status" value="1"/>
</dbReference>
<proteinExistence type="predicted"/>
<organism evidence="2 3">
    <name type="scientific">Gossypium stocksii</name>
    <dbReference type="NCBI Taxonomy" id="47602"/>
    <lineage>
        <taxon>Eukaryota</taxon>
        <taxon>Viridiplantae</taxon>
        <taxon>Streptophyta</taxon>
        <taxon>Embryophyta</taxon>
        <taxon>Tracheophyta</taxon>
        <taxon>Spermatophyta</taxon>
        <taxon>Magnoliopsida</taxon>
        <taxon>eudicotyledons</taxon>
        <taxon>Gunneridae</taxon>
        <taxon>Pentapetalae</taxon>
        <taxon>rosids</taxon>
        <taxon>malvids</taxon>
        <taxon>Malvales</taxon>
        <taxon>Malvaceae</taxon>
        <taxon>Malvoideae</taxon>
        <taxon>Gossypium</taxon>
    </lineage>
</organism>
<comment type="caution">
    <text evidence="2">The sequence shown here is derived from an EMBL/GenBank/DDBJ whole genome shotgun (WGS) entry which is preliminary data.</text>
</comment>
<dbReference type="Proteomes" id="UP000828251">
    <property type="component" value="Unassembled WGS sequence"/>
</dbReference>
<reference evidence="2 3" key="1">
    <citation type="journal article" date="2021" name="Plant Biotechnol. J.">
        <title>Multi-omics assisted identification of the key and species-specific regulatory components of drought-tolerant mechanisms in Gossypium stocksii.</title>
        <authorList>
            <person name="Yu D."/>
            <person name="Ke L."/>
            <person name="Zhang D."/>
            <person name="Wu Y."/>
            <person name="Sun Y."/>
            <person name="Mei J."/>
            <person name="Sun J."/>
            <person name="Sun Y."/>
        </authorList>
    </citation>
    <scope>NUCLEOTIDE SEQUENCE [LARGE SCALE GENOMIC DNA]</scope>
    <source>
        <strain evidence="3">cv. E1</strain>
        <tissue evidence="2">Leaf</tissue>
    </source>
</reference>
<name>A0A9D3UIW2_9ROSI</name>
<dbReference type="AlphaFoldDB" id="A0A9D3UIW2"/>
<feature type="domain" description="MULE transposase" evidence="1">
    <location>
        <begin position="52"/>
        <end position="106"/>
    </location>
</feature>
<dbReference type="Pfam" id="PF10551">
    <property type="entry name" value="MULE"/>
    <property type="match status" value="1"/>
</dbReference>
<gene>
    <name evidence="2" type="ORF">J1N35_036767</name>
</gene>
<protein>
    <recommendedName>
        <fullName evidence="1">MULE transposase domain-containing protein</fullName>
    </recommendedName>
</protein>
<evidence type="ECO:0000313" key="3">
    <source>
        <dbReference type="Proteomes" id="UP000828251"/>
    </source>
</evidence>
<evidence type="ECO:0000259" key="1">
    <source>
        <dbReference type="Pfam" id="PF10551"/>
    </source>
</evidence>
<dbReference type="EMBL" id="JAIQCV010000011">
    <property type="protein sequence ID" value="KAH1045983.1"/>
    <property type="molecule type" value="Genomic_DNA"/>
</dbReference>
<dbReference type="InterPro" id="IPR018289">
    <property type="entry name" value="MULE_transposase_dom"/>
</dbReference>
<sequence length="294" mass="33890">MREYVPGTVIELQTRPYYGLDERRQPGKRIFQRIFWTFNPCMRAFPHCKPFVQVDETWLYGKYTQILLIAITQDGNKNVLPIAFAIVDKENMESWEFFLTNLRRLSLRSNNHKLGGGDQRCVVENVTSSDFICLLSYILQVGYLDAKNGSATSQPDERPLVVNPVYHLGPMELVSEIDAAIAGACAKVLLNVDQFIDEVYTLERTLCVWENEFPVLPDLSTWEVPRMNFELIPDNGLRRNPKSRPQSSRIRNEMDIREKSDEKLCGLCRVAGHNRSKCPLRNYHTGQSSRSDRN</sequence>
<keyword evidence="3" id="KW-1185">Reference proteome</keyword>
<dbReference type="OrthoDB" id="683469at2759"/>
<accession>A0A9D3UIW2</accession>
<evidence type="ECO:0000313" key="2">
    <source>
        <dbReference type="EMBL" id="KAH1045983.1"/>
    </source>
</evidence>